<sequence>MYRFTMQVKIKLIILDSERSDECIDFTMMCVFFFLNLGFLKLSITIEQNYCSSYFIFNTENYETIYTSIHDIYIVAKKIKNR</sequence>
<dbReference type="EMBL" id="VUJU01003947">
    <property type="protein sequence ID" value="KAF0756063.1"/>
    <property type="molecule type" value="Genomic_DNA"/>
</dbReference>
<protein>
    <submittedName>
        <fullName evidence="1">Uncharacterized protein</fullName>
    </submittedName>
</protein>
<organism evidence="1 2">
    <name type="scientific">Aphis craccivora</name>
    <name type="common">Cowpea aphid</name>
    <dbReference type="NCBI Taxonomy" id="307492"/>
    <lineage>
        <taxon>Eukaryota</taxon>
        <taxon>Metazoa</taxon>
        <taxon>Ecdysozoa</taxon>
        <taxon>Arthropoda</taxon>
        <taxon>Hexapoda</taxon>
        <taxon>Insecta</taxon>
        <taxon>Pterygota</taxon>
        <taxon>Neoptera</taxon>
        <taxon>Paraneoptera</taxon>
        <taxon>Hemiptera</taxon>
        <taxon>Sternorrhyncha</taxon>
        <taxon>Aphidomorpha</taxon>
        <taxon>Aphidoidea</taxon>
        <taxon>Aphididae</taxon>
        <taxon>Aphidini</taxon>
        <taxon>Aphis</taxon>
        <taxon>Aphis</taxon>
    </lineage>
</organism>
<proteinExistence type="predicted"/>
<evidence type="ECO:0000313" key="2">
    <source>
        <dbReference type="Proteomes" id="UP000478052"/>
    </source>
</evidence>
<reference evidence="1 2" key="1">
    <citation type="submission" date="2019-08" db="EMBL/GenBank/DDBJ databases">
        <title>Whole genome of Aphis craccivora.</title>
        <authorList>
            <person name="Voronova N.V."/>
            <person name="Shulinski R.S."/>
            <person name="Bandarenka Y.V."/>
            <person name="Zhorov D.G."/>
            <person name="Warner D."/>
        </authorList>
    </citation>
    <scope>NUCLEOTIDE SEQUENCE [LARGE SCALE GENOMIC DNA]</scope>
    <source>
        <strain evidence="1">180601</strain>
        <tissue evidence="1">Whole Body</tissue>
    </source>
</reference>
<name>A0A6G0YI66_APHCR</name>
<gene>
    <name evidence="1" type="ORF">FWK35_00024141</name>
</gene>
<comment type="caution">
    <text evidence="1">The sequence shown here is derived from an EMBL/GenBank/DDBJ whole genome shotgun (WGS) entry which is preliminary data.</text>
</comment>
<keyword evidence="2" id="KW-1185">Reference proteome</keyword>
<dbReference type="Proteomes" id="UP000478052">
    <property type="component" value="Unassembled WGS sequence"/>
</dbReference>
<dbReference type="AlphaFoldDB" id="A0A6G0YI66"/>
<accession>A0A6G0YI66</accession>
<evidence type="ECO:0000313" key="1">
    <source>
        <dbReference type="EMBL" id="KAF0756063.1"/>
    </source>
</evidence>